<reference evidence="6" key="2">
    <citation type="submission" date="2021-02" db="EMBL/GenBank/DDBJ databases">
        <authorList>
            <person name="Kimball J.A."/>
            <person name="Haas M.W."/>
            <person name="Macchietto M."/>
            <person name="Kono T."/>
            <person name="Duquette J."/>
            <person name="Shao M."/>
        </authorList>
    </citation>
    <scope>NUCLEOTIDE SEQUENCE</scope>
    <source>
        <tissue evidence="6">Fresh leaf tissue</tissue>
    </source>
</reference>
<evidence type="ECO:0000259" key="4">
    <source>
        <dbReference type="PROSITE" id="PS50102"/>
    </source>
</evidence>
<dbReference type="InterPro" id="IPR002075">
    <property type="entry name" value="NTF2_dom"/>
</dbReference>
<dbReference type="Proteomes" id="UP000729402">
    <property type="component" value="Unassembled WGS sequence"/>
</dbReference>
<proteinExistence type="predicted"/>
<dbReference type="CDD" id="cd00780">
    <property type="entry name" value="NTF2"/>
    <property type="match status" value="1"/>
</dbReference>
<keyword evidence="1 2" id="KW-0694">RNA-binding</keyword>
<feature type="compositionally biased region" description="Low complexity" evidence="3">
    <location>
        <begin position="573"/>
        <end position="592"/>
    </location>
</feature>
<reference evidence="6" key="1">
    <citation type="journal article" date="2021" name="bioRxiv">
        <title>Whole Genome Assembly and Annotation of Northern Wild Rice, Zizania palustris L., Supports a Whole Genome Duplication in the Zizania Genus.</title>
        <authorList>
            <person name="Haas M."/>
            <person name="Kono T."/>
            <person name="Macchietto M."/>
            <person name="Millas R."/>
            <person name="McGilp L."/>
            <person name="Shao M."/>
            <person name="Duquette J."/>
            <person name="Hirsch C.N."/>
            <person name="Kimball J."/>
        </authorList>
    </citation>
    <scope>NUCLEOTIDE SEQUENCE</scope>
    <source>
        <tissue evidence="6">Fresh leaf tissue</tissue>
    </source>
</reference>
<accession>A0A8J5WX58</accession>
<dbReference type="InterPro" id="IPR000504">
    <property type="entry name" value="RRM_dom"/>
</dbReference>
<keyword evidence="7" id="KW-1185">Reference proteome</keyword>
<evidence type="ECO:0000256" key="1">
    <source>
        <dbReference type="ARBA" id="ARBA00022884"/>
    </source>
</evidence>
<dbReference type="EMBL" id="JAAALK010000079">
    <property type="protein sequence ID" value="KAG8099421.1"/>
    <property type="molecule type" value="Genomic_DNA"/>
</dbReference>
<dbReference type="InterPro" id="IPR018222">
    <property type="entry name" value="Nuclear_transport_factor_2_euk"/>
</dbReference>
<dbReference type="OrthoDB" id="339151at2759"/>
<protein>
    <submittedName>
        <fullName evidence="6">Uncharacterized protein</fullName>
    </submittedName>
</protein>
<feature type="region of interest" description="Disordered" evidence="3">
    <location>
        <begin position="1"/>
        <end position="75"/>
    </location>
</feature>
<dbReference type="SMART" id="SM00360">
    <property type="entry name" value="RRM"/>
    <property type="match status" value="1"/>
</dbReference>
<dbReference type="CDD" id="cd00590">
    <property type="entry name" value="RRM_SF"/>
    <property type="match status" value="1"/>
</dbReference>
<evidence type="ECO:0000259" key="5">
    <source>
        <dbReference type="PROSITE" id="PS50177"/>
    </source>
</evidence>
<dbReference type="PROSITE" id="PS50177">
    <property type="entry name" value="NTF2_DOMAIN"/>
    <property type="match status" value="1"/>
</dbReference>
<sequence>MWRRRSPRATHQKTLPLSRYKPLSASSPSSPRLPSPPLRLRHRTSRRRLARARDFSCHSAARRHREPSPPQQEAMAMQVGETTAPLSPQVIGSAFVQQYYNVLHSSPEQVHKFYHDSSTLGRANSNGAMTTVTTMNAINEEILFTDFTSCLIKLEDVDAQTSFNGGVLILVTGSFEQHGTGDRRFCQSFFLAPQEGGGYFVLNDILRYVPEKPSTEINDALANHVDDNTQSVTFTAESETTSVNVNETVDLELPSVENVAVSDNVLPANDNTPDVKNVVVVEACVEVINVDEENMPEAAPVPSASAQKDVTKQSYASIVKVTKEGTPAPPTLVANPKPKPKPKTAVKVAENTDKSTVKPNHAADTSSPNEKSVTVEHGYSIFVKNLPYNSTVEMVEEKFRKFGAIRPAGIQVRNRQVDRFCFGFVEFESRESMIAAIEASPISFGSRESYVEEKRTTTRVVNGVVHGENNSNARGGRFQQDRGGYHGDNFRGHDSGFMNNANYREGDNMRNGFRNQNEYRGRGPKGNGYHQNGAGYHQNGVPFHQNGNGYPHNGNRYSQNRSGYNQNGDGYYQNGSGYRQNGSGYYQNGNGYHQEHQFHNGNGNGRSARFNGPRQTPLTE</sequence>
<feature type="compositionally biased region" description="Polar residues" evidence="3">
    <location>
        <begin position="555"/>
        <end position="568"/>
    </location>
</feature>
<dbReference type="Pfam" id="PF02136">
    <property type="entry name" value="NTF2"/>
    <property type="match status" value="1"/>
</dbReference>
<name>A0A8J5WX58_ZIZPA</name>
<gene>
    <name evidence="6" type="ORF">GUJ93_ZPchr0013g35796</name>
</gene>
<dbReference type="InterPro" id="IPR039539">
    <property type="entry name" value="Ras_GTPase_bind_prot"/>
</dbReference>
<dbReference type="FunFam" id="3.10.450.50:FF:000003">
    <property type="entry name" value="Nuclear transport factor 2 family protein"/>
    <property type="match status" value="1"/>
</dbReference>
<dbReference type="AlphaFoldDB" id="A0A8J5WX58"/>
<dbReference type="PANTHER" id="PTHR10693">
    <property type="entry name" value="RAS GTPASE-ACTIVATING PROTEIN-BINDING PROTEIN"/>
    <property type="match status" value="1"/>
</dbReference>
<feature type="region of interest" description="Disordered" evidence="3">
    <location>
        <begin position="323"/>
        <end position="371"/>
    </location>
</feature>
<evidence type="ECO:0000313" key="7">
    <source>
        <dbReference type="Proteomes" id="UP000729402"/>
    </source>
</evidence>
<feature type="compositionally biased region" description="Basic residues" evidence="3">
    <location>
        <begin position="1"/>
        <end position="11"/>
    </location>
</feature>
<dbReference type="GO" id="GO:1990904">
    <property type="term" value="C:ribonucleoprotein complex"/>
    <property type="evidence" value="ECO:0007669"/>
    <property type="project" value="TreeGrafter"/>
</dbReference>
<feature type="compositionally biased region" description="Basic residues" evidence="3">
    <location>
        <begin position="39"/>
        <end position="50"/>
    </location>
</feature>
<feature type="domain" description="NTF2" evidence="5">
    <location>
        <begin position="91"/>
        <end position="208"/>
    </location>
</feature>
<dbReference type="Pfam" id="PF00076">
    <property type="entry name" value="RRM_1"/>
    <property type="match status" value="1"/>
</dbReference>
<dbReference type="PANTHER" id="PTHR10693:SF55">
    <property type="entry name" value="OS07G0603100 PROTEIN"/>
    <property type="match status" value="1"/>
</dbReference>
<evidence type="ECO:0000256" key="3">
    <source>
        <dbReference type="SAM" id="MobiDB-lite"/>
    </source>
</evidence>
<organism evidence="6 7">
    <name type="scientific">Zizania palustris</name>
    <name type="common">Northern wild rice</name>
    <dbReference type="NCBI Taxonomy" id="103762"/>
    <lineage>
        <taxon>Eukaryota</taxon>
        <taxon>Viridiplantae</taxon>
        <taxon>Streptophyta</taxon>
        <taxon>Embryophyta</taxon>
        <taxon>Tracheophyta</taxon>
        <taxon>Spermatophyta</taxon>
        <taxon>Magnoliopsida</taxon>
        <taxon>Liliopsida</taxon>
        <taxon>Poales</taxon>
        <taxon>Poaceae</taxon>
        <taxon>BOP clade</taxon>
        <taxon>Oryzoideae</taxon>
        <taxon>Oryzeae</taxon>
        <taxon>Zizaniinae</taxon>
        <taxon>Zizania</taxon>
    </lineage>
</organism>
<comment type="caution">
    <text evidence="6">The sequence shown here is derived from an EMBL/GenBank/DDBJ whole genome shotgun (WGS) entry which is preliminary data.</text>
</comment>
<feature type="domain" description="RRM" evidence="4">
    <location>
        <begin position="379"/>
        <end position="456"/>
    </location>
</feature>
<evidence type="ECO:0000313" key="6">
    <source>
        <dbReference type="EMBL" id="KAG8099421.1"/>
    </source>
</evidence>
<feature type="region of interest" description="Disordered" evidence="3">
    <location>
        <begin position="514"/>
        <end position="620"/>
    </location>
</feature>
<dbReference type="GO" id="GO:0005829">
    <property type="term" value="C:cytosol"/>
    <property type="evidence" value="ECO:0007669"/>
    <property type="project" value="TreeGrafter"/>
</dbReference>
<evidence type="ECO:0000256" key="2">
    <source>
        <dbReference type="PROSITE-ProRule" id="PRU00176"/>
    </source>
</evidence>
<dbReference type="GO" id="GO:0003729">
    <property type="term" value="F:mRNA binding"/>
    <property type="evidence" value="ECO:0007669"/>
    <property type="project" value="TreeGrafter"/>
</dbReference>
<dbReference type="PROSITE" id="PS50102">
    <property type="entry name" value="RRM"/>
    <property type="match status" value="1"/>
</dbReference>